<evidence type="ECO:0000313" key="1">
    <source>
        <dbReference type="EMBL" id="PJE78630.1"/>
    </source>
</evidence>
<accession>A0A2H9T5Y5</accession>
<name>A0A2H9T5Y5_9ZZZZ</name>
<organism evidence="1">
    <name type="scientific">invertebrate metagenome</name>
    <dbReference type="NCBI Taxonomy" id="1711999"/>
    <lineage>
        <taxon>unclassified sequences</taxon>
        <taxon>metagenomes</taxon>
        <taxon>organismal metagenomes</taxon>
    </lineage>
</organism>
<protein>
    <submittedName>
        <fullName evidence="1">Uncharacterized protein</fullName>
    </submittedName>
</protein>
<gene>
    <name evidence="1" type="ORF">CI610_02419</name>
</gene>
<reference evidence="1" key="1">
    <citation type="journal article" date="2017" name="Appl. Environ. Microbiol.">
        <title>Molecular characterization of an Endozoicomonas-like organism causing infection in king scallop Pecten maximus L.</title>
        <authorList>
            <person name="Cano I."/>
            <person name="van Aerle R."/>
            <person name="Ross S."/>
            <person name="Verner-Jeffreys D.W."/>
            <person name="Paley R.K."/>
            <person name="Rimmer G."/>
            <person name="Ryder D."/>
            <person name="Hooper P."/>
            <person name="Stone D."/>
            <person name="Feist S.W."/>
        </authorList>
    </citation>
    <scope>NUCLEOTIDE SEQUENCE</scope>
</reference>
<dbReference type="AlphaFoldDB" id="A0A2H9T5Y5"/>
<dbReference type="EMBL" id="NSIT01000148">
    <property type="protein sequence ID" value="PJE78630.1"/>
    <property type="molecule type" value="Genomic_DNA"/>
</dbReference>
<proteinExistence type="predicted"/>
<comment type="caution">
    <text evidence="1">The sequence shown here is derived from an EMBL/GenBank/DDBJ whole genome shotgun (WGS) entry which is preliminary data.</text>
</comment>
<sequence>MLMSHNDESYLCLLCLRNSTERIARLYWCYIQMRTQSGDLPVMLPAMLLVLCQKREKLHQTLLTRWPEYMENGKWHGEDTMTRNLSRLSTDSQEDLHRISETELKMLYLVNTMMRQ</sequence>